<evidence type="ECO:0000256" key="10">
    <source>
        <dbReference type="ARBA" id="ARBA00022989"/>
    </source>
</evidence>
<evidence type="ECO:0000256" key="19">
    <source>
        <dbReference type="ARBA" id="ARBA00044770"/>
    </source>
</evidence>
<dbReference type="GO" id="GO:0032153">
    <property type="term" value="C:cell division site"/>
    <property type="evidence" value="ECO:0007669"/>
    <property type="project" value="TreeGrafter"/>
</dbReference>
<feature type="transmembrane region" description="Helical" evidence="22">
    <location>
        <begin position="300"/>
        <end position="325"/>
    </location>
</feature>
<evidence type="ECO:0000313" key="24">
    <source>
        <dbReference type="Proteomes" id="UP001329915"/>
    </source>
</evidence>
<protein>
    <recommendedName>
        <fullName evidence="17">Probable peptidoglycan glycosyltransferase FtsW</fullName>
        <ecNumber evidence="19">2.4.99.28</ecNumber>
    </recommendedName>
    <alternativeName>
        <fullName evidence="18">Cell division protein FtsW</fullName>
    </alternativeName>
    <alternativeName>
        <fullName evidence="15">Cell wall polymerase</fullName>
    </alternativeName>
    <alternativeName>
        <fullName evidence="14">Peptidoglycan polymerase</fullName>
    </alternativeName>
</protein>
<keyword evidence="24" id="KW-1185">Reference proteome</keyword>
<sequence length="362" mass="39593">MPGKRKSPDFLIFFVTLLLLSVGIVMVFSASAYSSYMTYGDAYYYLKKQLLWALLGVAAMVFTMNIDYRQVKKYVRPIFTVSVVLLITVLAVGVAKNGSTRWLGIGPIGFQPSEIMKLAMVMYMAKRLSERGERLTEFSKGLMPHLGILSGVCLLILAQPDLGTAVAIAGTTYLLFLIAGAKKSHLSFLAVAGVGLVILAIILEPYRMERFVAFWDPWKNPSDTGWQTIQSLLALGSGGFFGVGLGQSKQKLFYLPERHTDFIYAILGEELGFIGAVIVLILFFIFIWRGFRVAVTIRDNYGSLLAAGITLMVTIQALINIAVVTGSMPVTGITLPFISYGGSSLTLSLVGVGMLLNISRYT</sequence>
<evidence type="ECO:0000313" key="23">
    <source>
        <dbReference type="EMBL" id="WRO21998.1"/>
    </source>
</evidence>
<dbReference type="EC" id="2.4.99.28" evidence="19"/>
<dbReference type="NCBIfam" id="TIGR02615">
    <property type="entry name" value="spoVE"/>
    <property type="match status" value="1"/>
</dbReference>
<dbReference type="InterPro" id="IPR013437">
    <property type="entry name" value="FtsW"/>
</dbReference>
<keyword evidence="7 22" id="KW-0812">Transmembrane</keyword>
<evidence type="ECO:0000256" key="22">
    <source>
        <dbReference type="SAM" id="Phobius"/>
    </source>
</evidence>
<dbReference type="KEGG" id="dbc:MFMK1_001819"/>
<dbReference type="EMBL" id="CP121694">
    <property type="protein sequence ID" value="WRO21998.1"/>
    <property type="molecule type" value="Genomic_DNA"/>
</dbReference>
<evidence type="ECO:0000256" key="8">
    <source>
        <dbReference type="ARBA" id="ARBA00022960"/>
    </source>
</evidence>
<keyword evidence="13" id="KW-0961">Cell wall biogenesis/degradation</keyword>
<keyword evidence="3" id="KW-1003">Cell membrane</keyword>
<evidence type="ECO:0000256" key="9">
    <source>
        <dbReference type="ARBA" id="ARBA00022984"/>
    </source>
</evidence>
<name>A0AAU0UKW4_9FIRM</name>
<evidence type="ECO:0000256" key="21">
    <source>
        <dbReference type="ARBA" id="ARBA00049966"/>
    </source>
</evidence>
<evidence type="ECO:0000256" key="12">
    <source>
        <dbReference type="ARBA" id="ARBA00023306"/>
    </source>
</evidence>
<accession>A0AAU0UKW4</accession>
<evidence type="ECO:0000256" key="3">
    <source>
        <dbReference type="ARBA" id="ARBA00022475"/>
    </source>
</evidence>
<dbReference type="Proteomes" id="UP001329915">
    <property type="component" value="Chromosome"/>
</dbReference>
<comment type="similarity">
    <text evidence="16">Belongs to the SEDS family. FtsW subfamily.</text>
</comment>
<dbReference type="GO" id="GO:0008955">
    <property type="term" value="F:peptidoglycan glycosyltransferase activity"/>
    <property type="evidence" value="ECO:0007669"/>
    <property type="project" value="UniProtKB-EC"/>
</dbReference>
<dbReference type="GO" id="GO:0005886">
    <property type="term" value="C:plasma membrane"/>
    <property type="evidence" value="ECO:0007669"/>
    <property type="project" value="UniProtKB-SubCell"/>
</dbReference>
<keyword evidence="5" id="KW-0328">Glycosyltransferase</keyword>
<evidence type="ECO:0000256" key="16">
    <source>
        <dbReference type="ARBA" id="ARBA00038053"/>
    </source>
</evidence>
<evidence type="ECO:0000256" key="1">
    <source>
        <dbReference type="ARBA" id="ARBA00004651"/>
    </source>
</evidence>
<keyword evidence="12" id="KW-0131">Cell cycle</keyword>
<organism evidence="23 24">
    <name type="scientific">Metallumcola ferriviriculae</name>
    <dbReference type="NCBI Taxonomy" id="3039180"/>
    <lineage>
        <taxon>Bacteria</taxon>
        <taxon>Bacillati</taxon>
        <taxon>Bacillota</taxon>
        <taxon>Clostridia</taxon>
        <taxon>Neomoorellales</taxon>
        <taxon>Desulfitibacteraceae</taxon>
        <taxon>Metallumcola</taxon>
    </lineage>
</organism>
<dbReference type="InterPro" id="IPR013438">
    <property type="entry name" value="SpoVE"/>
</dbReference>
<comment type="function">
    <text evidence="21">Peptidoglycan polymerase that is essential for cell division.</text>
</comment>
<dbReference type="NCBIfam" id="TIGR02614">
    <property type="entry name" value="ftsW"/>
    <property type="match status" value="1"/>
</dbReference>
<feature type="transmembrane region" description="Helical" evidence="22">
    <location>
        <begin position="263"/>
        <end position="288"/>
    </location>
</feature>
<dbReference type="GO" id="GO:0071555">
    <property type="term" value="P:cell wall organization"/>
    <property type="evidence" value="ECO:0007669"/>
    <property type="project" value="UniProtKB-KW"/>
</dbReference>
<evidence type="ECO:0000256" key="11">
    <source>
        <dbReference type="ARBA" id="ARBA00023136"/>
    </source>
</evidence>
<evidence type="ECO:0000256" key="17">
    <source>
        <dbReference type="ARBA" id="ARBA00041185"/>
    </source>
</evidence>
<feature type="transmembrane region" description="Helical" evidence="22">
    <location>
        <begin position="224"/>
        <end position="243"/>
    </location>
</feature>
<keyword evidence="9" id="KW-0573">Peptidoglycan synthesis</keyword>
<comment type="catalytic activity">
    <reaction evidence="20">
        <text>[GlcNAc-(1-&gt;4)-Mur2Ac(oyl-L-Ala-gamma-D-Glu-L-Lys-D-Ala-D-Ala)](n)-di-trans,octa-cis-undecaprenyl diphosphate + beta-D-GlcNAc-(1-&gt;4)-Mur2Ac(oyl-L-Ala-gamma-D-Glu-L-Lys-D-Ala-D-Ala)-di-trans,octa-cis-undecaprenyl diphosphate = [GlcNAc-(1-&gt;4)-Mur2Ac(oyl-L-Ala-gamma-D-Glu-L-Lys-D-Ala-D-Ala)](n+1)-di-trans,octa-cis-undecaprenyl diphosphate + di-trans,octa-cis-undecaprenyl diphosphate + H(+)</text>
        <dbReference type="Rhea" id="RHEA:23708"/>
        <dbReference type="Rhea" id="RHEA-COMP:9602"/>
        <dbReference type="Rhea" id="RHEA-COMP:9603"/>
        <dbReference type="ChEBI" id="CHEBI:15378"/>
        <dbReference type="ChEBI" id="CHEBI:58405"/>
        <dbReference type="ChEBI" id="CHEBI:60033"/>
        <dbReference type="ChEBI" id="CHEBI:78435"/>
        <dbReference type="EC" id="2.4.99.28"/>
    </reaction>
</comment>
<dbReference type="PANTHER" id="PTHR30474">
    <property type="entry name" value="CELL CYCLE PROTEIN"/>
    <property type="match status" value="1"/>
</dbReference>
<evidence type="ECO:0000256" key="14">
    <source>
        <dbReference type="ARBA" id="ARBA00032370"/>
    </source>
</evidence>
<feature type="transmembrane region" description="Helical" evidence="22">
    <location>
        <begin position="337"/>
        <end position="358"/>
    </location>
</feature>
<keyword evidence="4" id="KW-0132">Cell division</keyword>
<evidence type="ECO:0000256" key="4">
    <source>
        <dbReference type="ARBA" id="ARBA00022618"/>
    </source>
</evidence>
<keyword evidence="8" id="KW-0133">Cell shape</keyword>
<evidence type="ECO:0000256" key="15">
    <source>
        <dbReference type="ARBA" id="ARBA00033270"/>
    </source>
</evidence>
<evidence type="ECO:0000256" key="18">
    <source>
        <dbReference type="ARBA" id="ARBA00041418"/>
    </source>
</evidence>
<dbReference type="AlphaFoldDB" id="A0AAU0UKW4"/>
<evidence type="ECO:0000256" key="2">
    <source>
        <dbReference type="ARBA" id="ARBA00004752"/>
    </source>
</evidence>
<evidence type="ECO:0000256" key="13">
    <source>
        <dbReference type="ARBA" id="ARBA00023316"/>
    </source>
</evidence>
<dbReference type="RefSeq" id="WP_366924818.1">
    <property type="nucleotide sequence ID" value="NZ_CP121694.1"/>
</dbReference>
<proteinExistence type="inferred from homology"/>
<comment type="subcellular location">
    <subcellularLocation>
        <location evidence="1">Cell membrane</location>
        <topology evidence="1">Multi-pass membrane protein</topology>
    </subcellularLocation>
</comment>
<keyword evidence="11 22" id="KW-0472">Membrane</keyword>
<reference evidence="23 24" key="1">
    <citation type="submission" date="2023-04" db="EMBL/GenBank/DDBJ databases">
        <authorList>
            <person name="Hsu D."/>
        </authorList>
    </citation>
    <scope>NUCLEOTIDE SEQUENCE [LARGE SCALE GENOMIC DNA]</scope>
    <source>
        <strain evidence="23 24">MK1</strain>
    </source>
</reference>
<evidence type="ECO:0000256" key="6">
    <source>
        <dbReference type="ARBA" id="ARBA00022679"/>
    </source>
</evidence>
<dbReference type="Pfam" id="PF01098">
    <property type="entry name" value="FTSW_RODA_SPOVE"/>
    <property type="match status" value="1"/>
</dbReference>
<dbReference type="GO" id="GO:0051301">
    <property type="term" value="P:cell division"/>
    <property type="evidence" value="ECO:0007669"/>
    <property type="project" value="UniProtKB-KW"/>
</dbReference>
<dbReference type="GO" id="GO:0009252">
    <property type="term" value="P:peptidoglycan biosynthetic process"/>
    <property type="evidence" value="ECO:0007669"/>
    <property type="project" value="UniProtKB-KW"/>
</dbReference>
<feature type="transmembrane region" description="Helical" evidence="22">
    <location>
        <begin position="185"/>
        <end position="203"/>
    </location>
</feature>
<comment type="pathway">
    <text evidence="2">Cell wall biogenesis; peptidoglycan biosynthesis.</text>
</comment>
<keyword evidence="6" id="KW-0808">Transferase</keyword>
<dbReference type="PANTHER" id="PTHR30474:SF2">
    <property type="entry name" value="PEPTIDOGLYCAN GLYCOSYLTRANSFERASE FTSW-RELATED"/>
    <property type="match status" value="1"/>
</dbReference>
<dbReference type="InterPro" id="IPR001182">
    <property type="entry name" value="FtsW/RodA"/>
</dbReference>
<evidence type="ECO:0000256" key="7">
    <source>
        <dbReference type="ARBA" id="ARBA00022692"/>
    </source>
</evidence>
<feature type="transmembrane region" description="Helical" evidence="22">
    <location>
        <begin position="146"/>
        <end position="179"/>
    </location>
</feature>
<feature type="transmembrane region" description="Helical" evidence="22">
    <location>
        <begin position="50"/>
        <end position="66"/>
    </location>
</feature>
<feature type="transmembrane region" description="Helical" evidence="22">
    <location>
        <begin position="78"/>
        <end position="96"/>
    </location>
</feature>
<evidence type="ECO:0000256" key="20">
    <source>
        <dbReference type="ARBA" id="ARBA00049902"/>
    </source>
</evidence>
<keyword evidence="10 22" id="KW-1133">Transmembrane helix</keyword>
<dbReference type="GO" id="GO:0015648">
    <property type="term" value="F:lipid-linked peptidoglycan transporter activity"/>
    <property type="evidence" value="ECO:0007669"/>
    <property type="project" value="TreeGrafter"/>
</dbReference>
<gene>
    <name evidence="23" type="primary">spoVE</name>
    <name evidence="23" type="ORF">MFMK1_001819</name>
</gene>
<evidence type="ECO:0000256" key="5">
    <source>
        <dbReference type="ARBA" id="ARBA00022676"/>
    </source>
</evidence>
<dbReference type="GO" id="GO:0008360">
    <property type="term" value="P:regulation of cell shape"/>
    <property type="evidence" value="ECO:0007669"/>
    <property type="project" value="UniProtKB-KW"/>
</dbReference>